<reference evidence="3" key="1">
    <citation type="submission" date="2021-06" db="EMBL/GenBank/DDBJ databases">
        <authorList>
            <person name="Kallberg Y."/>
            <person name="Tangrot J."/>
            <person name="Rosling A."/>
        </authorList>
    </citation>
    <scope>NUCLEOTIDE SEQUENCE</scope>
    <source>
        <strain evidence="3">AZ414A</strain>
    </source>
</reference>
<keyword evidence="2" id="KW-1133">Transmembrane helix</keyword>
<organism evidence="3 4">
    <name type="scientific">Diversispora eburnea</name>
    <dbReference type="NCBI Taxonomy" id="1213867"/>
    <lineage>
        <taxon>Eukaryota</taxon>
        <taxon>Fungi</taxon>
        <taxon>Fungi incertae sedis</taxon>
        <taxon>Mucoromycota</taxon>
        <taxon>Glomeromycotina</taxon>
        <taxon>Glomeromycetes</taxon>
        <taxon>Diversisporales</taxon>
        <taxon>Diversisporaceae</taxon>
        <taxon>Diversispora</taxon>
    </lineage>
</organism>
<comment type="caution">
    <text evidence="3">The sequence shown here is derived from an EMBL/GenBank/DDBJ whole genome shotgun (WGS) entry which is preliminary data.</text>
</comment>
<feature type="transmembrane region" description="Helical" evidence="2">
    <location>
        <begin position="29"/>
        <end position="48"/>
    </location>
</feature>
<evidence type="ECO:0000313" key="3">
    <source>
        <dbReference type="EMBL" id="CAG8474601.1"/>
    </source>
</evidence>
<dbReference type="Proteomes" id="UP000789706">
    <property type="component" value="Unassembled WGS sequence"/>
</dbReference>
<name>A0A9N8W271_9GLOM</name>
<evidence type="ECO:0000313" key="4">
    <source>
        <dbReference type="Proteomes" id="UP000789706"/>
    </source>
</evidence>
<keyword evidence="4" id="KW-1185">Reference proteome</keyword>
<evidence type="ECO:0000256" key="2">
    <source>
        <dbReference type="SAM" id="Phobius"/>
    </source>
</evidence>
<keyword evidence="2" id="KW-0812">Transmembrane</keyword>
<dbReference type="EMBL" id="CAJVPK010000209">
    <property type="protein sequence ID" value="CAG8474601.1"/>
    <property type="molecule type" value="Genomic_DNA"/>
</dbReference>
<protein>
    <submittedName>
        <fullName evidence="3">972_t:CDS:1</fullName>
    </submittedName>
</protein>
<feature type="region of interest" description="Disordered" evidence="1">
    <location>
        <begin position="369"/>
        <end position="398"/>
    </location>
</feature>
<gene>
    <name evidence="3" type="ORF">DEBURN_LOCUS3333</name>
</gene>
<keyword evidence="2" id="KW-0472">Membrane</keyword>
<proteinExistence type="predicted"/>
<feature type="transmembrane region" description="Helical" evidence="2">
    <location>
        <begin position="298"/>
        <end position="319"/>
    </location>
</feature>
<dbReference type="AlphaFoldDB" id="A0A9N8W271"/>
<evidence type="ECO:0000256" key="1">
    <source>
        <dbReference type="SAM" id="MobiDB-lite"/>
    </source>
</evidence>
<dbReference type="OrthoDB" id="5594682at2759"/>
<sequence>MAPKSKVPLNVETVYTVNSTHNREWRVKLIILIMIALLSSLFGAWNVWRLIEAVRSPVISMKSAYRSVVPVPGVAICGSTLDLQPQCFHSAFNAADDDHTKGLSCDSYLTFHRMDASNFVNMLGFDNLTSQYCYVLNPSQQFNQSYGVNPLVFNNDTQKIALALWSSEQANNTLGKITEERWFFFGTFTENEDPTQVRFQIVKMPSISYLYFRRIERYEALKSDAIIGTGLNGNTDPHPDAIIEYETSFTSFSLPGFALNASLWELFRIIPMGYITDLETNTQKYPVRLRINLVDFTILQMAANMGGFISILSAAYFILFGSRRINPWGVVQRYILKNTPTPPALYTPTITSYSDMKVKEVDDNYSSYPQTGKSFQSTSTTPTTPGIHHQTDSDADADIGLPLQNVTRYQIGTSAEHQSPKSPDDQVHQEYVKRYSQTPTAPDLDDPRILKIRHELRAEVQRTIANELAKLRLFLSKYYLKDIMKTE</sequence>
<accession>A0A9N8W271</accession>